<dbReference type="Proteomes" id="UP000515123">
    <property type="component" value="Linkage group 8"/>
</dbReference>
<accession>A0A6P5FDW4</accession>
<reference evidence="2" key="1">
    <citation type="journal article" date="2015" name="Nat. Genet.">
        <title>The pineapple genome and the evolution of CAM photosynthesis.</title>
        <authorList>
            <person name="Ming R."/>
            <person name="VanBuren R."/>
            <person name="Wai C.M."/>
            <person name="Tang H."/>
            <person name="Schatz M.C."/>
            <person name="Bowers J.E."/>
            <person name="Lyons E."/>
            <person name="Wang M.L."/>
            <person name="Chen J."/>
            <person name="Biggers E."/>
            <person name="Zhang J."/>
            <person name="Huang L."/>
            <person name="Zhang L."/>
            <person name="Miao W."/>
            <person name="Zhang J."/>
            <person name="Ye Z."/>
            <person name="Miao C."/>
            <person name="Lin Z."/>
            <person name="Wang H."/>
            <person name="Zhou H."/>
            <person name="Yim W.C."/>
            <person name="Priest H.D."/>
            <person name="Zheng C."/>
            <person name="Woodhouse M."/>
            <person name="Edger P.P."/>
            <person name="Guyot R."/>
            <person name="Guo H.B."/>
            <person name="Guo H."/>
            <person name="Zheng G."/>
            <person name="Singh R."/>
            <person name="Sharma A."/>
            <person name="Min X."/>
            <person name="Zheng Y."/>
            <person name="Lee H."/>
            <person name="Gurtowski J."/>
            <person name="Sedlazeck F.J."/>
            <person name="Harkess A."/>
            <person name="McKain M.R."/>
            <person name="Liao Z."/>
            <person name="Fang J."/>
            <person name="Liu J."/>
            <person name="Zhang X."/>
            <person name="Zhang Q."/>
            <person name="Hu W."/>
            <person name="Qin Y."/>
            <person name="Wang K."/>
            <person name="Chen L.Y."/>
            <person name="Shirley N."/>
            <person name="Lin Y.R."/>
            <person name="Liu L.Y."/>
            <person name="Hernandez A.G."/>
            <person name="Wright C.L."/>
            <person name="Bulone V."/>
            <person name="Tuskan G.A."/>
            <person name="Heath K."/>
            <person name="Zee F."/>
            <person name="Moore P.H."/>
            <person name="Sunkar R."/>
            <person name="Leebens-Mack J.H."/>
            <person name="Mockler T."/>
            <person name="Bennetzen J.L."/>
            <person name="Freeling M."/>
            <person name="Sankoff D."/>
            <person name="Paterson A.H."/>
            <person name="Zhu X."/>
            <person name="Yang X."/>
            <person name="Smith J.A."/>
            <person name="Cushman J.C."/>
            <person name="Paull R.E."/>
            <person name="Yu Q."/>
        </authorList>
    </citation>
    <scope>NUCLEOTIDE SEQUENCE [LARGE SCALE GENOMIC DNA]</scope>
    <source>
        <strain evidence="2">cv. F153</strain>
    </source>
</reference>
<evidence type="ECO:0000256" key="1">
    <source>
        <dbReference type="SAM" id="Phobius"/>
    </source>
</evidence>
<gene>
    <name evidence="3" type="primary">LOC109714288</name>
</gene>
<dbReference type="AlphaFoldDB" id="A0A6P5FDW4"/>
<sequence length="387" mass="42900">MNPRSVLPCVQFSLIHVNSIPRHHATSDPIHSFAPPLRSLPDSHSFDPCPASSNPPPQPPLRSLLRLFDPSSASSISLYASSYLFSRAPLPAFFPCRPAGRGGPADPRRTLSALFPICKGLLLLLPLAITRGSRNTNEATYLSYTEELAGPRALSRALAPCSMKCRGDCRALRGHRRGSLCLPAGCRLFVFLHSPYLECYMIATIELPPIFIPNNNAPFLECEMITIIERGPTFLATMKSSLAPIMKRTTELLGIKGTGRGRRVQGGVAAAAAASAGRRHVGEGRGQRLSRVRRDAPRGLPRCQGRAQRRQPLREGRARPVLRCGDQLSCYNFLLTSVTTRDSRENFCFYFVCDLYSFLACGIRYNLYLIIFVSQYCFGLRMTFMNF</sequence>
<organism evidence="2 3">
    <name type="scientific">Ananas comosus</name>
    <name type="common">Pineapple</name>
    <name type="synonym">Ananas ananas</name>
    <dbReference type="NCBI Taxonomy" id="4615"/>
    <lineage>
        <taxon>Eukaryota</taxon>
        <taxon>Viridiplantae</taxon>
        <taxon>Streptophyta</taxon>
        <taxon>Embryophyta</taxon>
        <taxon>Tracheophyta</taxon>
        <taxon>Spermatophyta</taxon>
        <taxon>Magnoliopsida</taxon>
        <taxon>Liliopsida</taxon>
        <taxon>Poales</taxon>
        <taxon>Bromeliaceae</taxon>
        <taxon>Bromelioideae</taxon>
        <taxon>Ananas</taxon>
    </lineage>
</organism>
<dbReference type="GeneID" id="109714288"/>
<reference evidence="3" key="2">
    <citation type="submission" date="2025-08" db="UniProtKB">
        <authorList>
            <consortium name="RefSeq"/>
        </authorList>
    </citation>
    <scope>IDENTIFICATION</scope>
    <source>
        <tissue evidence="3">Leaf</tissue>
    </source>
</reference>
<keyword evidence="1" id="KW-0472">Membrane</keyword>
<name>A0A6P5FDW4_ANACO</name>
<evidence type="ECO:0000313" key="2">
    <source>
        <dbReference type="Proteomes" id="UP000515123"/>
    </source>
</evidence>
<dbReference type="RefSeq" id="XP_020094431.1">
    <property type="nucleotide sequence ID" value="XM_020238842.1"/>
</dbReference>
<evidence type="ECO:0000313" key="3">
    <source>
        <dbReference type="RefSeq" id="XP_020094431.1"/>
    </source>
</evidence>
<keyword evidence="2" id="KW-1185">Reference proteome</keyword>
<keyword evidence="1" id="KW-0812">Transmembrane</keyword>
<protein>
    <submittedName>
        <fullName evidence="3">Uncharacterized protein LOC109714288 isoform X1</fullName>
    </submittedName>
</protein>
<keyword evidence="1" id="KW-1133">Transmembrane helix</keyword>
<proteinExistence type="predicted"/>
<feature type="transmembrane region" description="Helical" evidence="1">
    <location>
        <begin position="365"/>
        <end position="384"/>
    </location>
</feature>